<evidence type="ECO:0000313" key="1">
    <source>
        <dbReference type="EMBL" id="KAH3789802.1"/>
    </source>
</evidence>
<dbReference type="EMBL" id="JAIWYP010000001">
    <property type="protein sequence ID" value="KAH3897253.1"/>
    <property type="molecule type" value="Genomic_DNA"/>
</dbReference>
<organism evidence="2 3">
    <name type="scientific">Dreissena polymorpha</name>
    <name type="common">Zebra mussel</name>
    <name type="synonym">Mytilus polymorpha</name>
    <dbReference type="NCBI Taxonomy" id="45954"/>
    <lineage>
        <taxon>Eukaryota</taxon>
        <taxon>Metazoa</taxon>
        <taxon>Spiralia</taxon>
        <taxon>Lophotrochozoa</taxon>
        <taxon>Mollusca</taxon>
        <taxon>Bivalvia</taxon>
        <taxon>Autobranchia</taxon>
        <taxon>Heteroconchia</taxon>
        <taxon>Euheterodonta</taxon>
        <taxon>Imparidentia</taxon>
        <taxon>Neoheterodontei</taxon>
        <taxon>Myida</taxon>
        <taxon>Dreissenoidea</taxon>
        <taxon>Dreissenidae</taxon>
        <taxon>Dreissena</taxon>
    </lineage>
</organism>
<accession>A0A9D4SB09</accession>
<evidence type="ECO:0000313" key="2">
    <source>
        <dbReference type="EMBL" id="KAH3897253.1"/>
    </source>
</evidence>
<proteinExistence type="predicted"/>
<dbReference type="AlphaFoldDB" id="A0A9D4SB09"/>
<gene>
    <name evidence="2" type="ORF">DPMN_021439</name>
    <name evidence="1" type="ORF">DPMN_167990</name>
</gene>
<keyword evidence="3" id="KW-1185">Reference proteome</keyword>
<comment type="caution">
    <text evidence="2">The sequence shown here is derived from an EMBL/GenBank/DDBJ whole genome shotgun (WGS) entry which is preliminary data.</text>
</comment>
<protein>
    <submittedName>
        <fullName evidence="2">Uncharacterized protein</fullName>
    </submittedName>
</protein>
<reference evidence="2" key="1">
    <citation type="journal article" date="2019" name="bioRxiv">
        <title>The Genome of the Zebra Mussel, Dreissena polymorpha: A Resource for Invasive Species Research.</title>
        <authorList>
            <person name="McCartney M.A."/>
            <person name="Auch B."/>
            <person name="Kono T."/>
            <person name="Mallez S."/>
            <person name="Zhang Y."/>
            <person name="Obille A."/>
            <person name="Becker A."/>
            <person name="Abrahante J.E."/>
            <person name="Garbe J."/>
            <person name="Badalamenti J.P."/>
            <person name="Herman A."/>
            <person name="Mangelson H."/>
            <person name="Liachko I."/>
            <person name="Sullivan S."/>
            <person name="Sone E.D."/>
            <person name="Koren S."/>
            <person name="Silverstein K.A.T."/>
            <person name="Beckman K.B."/>
            <person name="Gohl D.M."/>
        </authorList>
    </citation>
    <scope>NUCLEOTIDE SEQUENCE</scope>
    <source>
        <strain evidence="2">Duluth1</strain>
        <tissue evidence="2">Whole animal</tissue>
    </source>
</reference>
<evidence type="ECO:0000313" key="3">
    <source>
        <dbReference type="Proteomes" id="UP000828390"/>
    </source>
</evidence>
<name>A0A9D4SB09_DREPO</name>
<sequence length="53" mass="6096">MPTILEGFKERRTQMSHVCTVRQELCGQVPTRGSREKCKKEGLVKCYRCGFCS</sequence>
<dbReference type="Proteomes" id="UP000828390">
    <property type="component" value="Unassembled WGS sequence"/>
</dbReference>
<dbReference type="EMBL" id="JAIWYP010000008">
    <property type="protein sequence ID" value="KAH3789802.1"/>
    <property type="molecule type" value="Genomic_DNA"/>
</dbReference>
<reference evidence="2" key="2">
    <citation type="submission" date="2020-11" db="EMBL/GenBank/DDBJ databases">
        <authorList>
            <person name="McCartney M.A."/>
            <person name="Auch B."/>
            <person name="Kono T."/>
            <person name="Mallez S."/>
            <person name="Becker A."/>
            <person name="Gohl D.M."/>
            <person name="Silverstein K.A.T."/>
            <person name="Koren S."/>
            <person name="Bechman K.B."/>
            <person name="Herman A."/>
            <person name="Abrahante J.E."/>
            <person name="Garbe J."/>
        </authorList>
    </citation>
    <scope>NUCLEOTIDE SEQUENCE</scope>
    <source>
        <strain evidence="2">Duluth1</strain>
        <tissue evidence="2">Whole animal</tissue>
    </source>
</reference>